<feature type="compositionally biased region" description="Pro residues" evidence="2">
    <location>
        <begin position="272"/>
        <end position="281"/>
    </location>
</feature>
<dbReference type="InterPro" id="IPR011990">
    <property type="entry name" value="TPR-like_helical_dom_sf"/>
</dbReference>
<proteinExistence type="predicted"/>
<dbReference type="InterPro" id="IPR011964">
    <property type="entry name" value="YVTN_b-propeller_repeat"/>
</dbReference>
<protein>
    <recommendedName>
        <fullName evidence="3">YNCE-like beta-propeller domain-containing protein</fullName>
    </recommendedName>
</protein>
<accession>A0ABS2A3S9</accession>
<dbReference type="InterPro" id="IPR051200">
    <property type="entry name" value="Host-pathogen_enzymatic-act"/>
</dbReference>
<dbReference type="InterPro" id="IPR011044">
    <property type="entry name" value="Quino_amine_DH_bsu"/>
</dbReference>
<evidence type="ECO:0000256" key="1">
    <source>
        <dbReference type="ARBA" id="ARBA00022729"/>
    </source>
</evidence>
<dbReference type="PANTHER" id="PTHR47197">
    <property type="entry name" value="PROTEIN NIRF"/>
    <property type="match status" value="1"/>
</dbReference>
<dbReference type="EMBL" id="JAENHP010000001">
    <property type="protein sequence ID" value="MBM2614477.1"/>
    <property type="molecule type" value="Genomic_DNA"/>
</dbReference>
<dbReference type="SUPFAM" id="SSF48452">
    <property type="entry name" value="TPR-like"/>
    <property type="match status" value="1"/>
</dbReference>
<evidence type="ECO:0000313" key="5">
    <source>
        <dbReference type="Proteomes" id="UP000632138"/>
    </source>
</evidence>
<reference evidence="4 5" key="1">
    <citation type="submission" date="2021-01" db="EMBL/GenBank/DDBJ databases">
        <title>Actinoplanes sp. nov. LDG1-06 isolated from lichen.</title>
        <authorList>
            <person name="Saeng-In P."/>
            <person name="Phongsopitanun W."/>
            <person name="Kanchanasin P."/>
            <person name="Yuki M."/>
            <person name="Kudo T."/>
            <person name="Ohkuma M."/>
            <person name="Tanasupawat S."/>
        </authorList>
    </citation>
    <scope>NUCLEOTIDE SEQUENCE [LARGE SCALE GENOMIC DNA]</scope>
    <source>
        <strain evidence="4 5">LDG1-06</strain>
    </source>
</reference>
<feature type="domain" description="YNCE-like beta-propeller" evidence="3">
    <location>
        <begin position="333"/>
        <end position="402"/>
    </location>
</feature>
<keyword evidence="5" id="KW-1185">Reference proteome</keyword>
<comment type="caution">
    <text evidence="4">The sequence shown here is derived from an EMBL/GenBank/DDBJ whole genome shotgun (WGS) entry which is preliminary data.</text>
</comment>
<dbReference type="Pfam" id="PF21783">
    <property type="entry name" value="YNCE"/>
    <property type="match status" value="2"/>
</dbReference>
<dbReference type="InterPro" id="IPR015943">
    <property type="entry name" value="WD40/YVTN_repeat-like_dom_sf"/>
</dbReference>
<dbReference type="RefSeq" id="WP_203374366.1">
    <property type="nucleotide sequence ID" value="NZ_JAENHP010000001.1"/>
</dbReference>
<dbReference type="PANTHER" id="PTHR47197:SF3">
    <property type="entry name" value="DIHYDRO-HEME D1 DEHYDROGENASE"/>
    <property type="match status" value="1"/>
</dbReference>
<dbReference type="Proteomes" id="UP000632138">
    <property type="component" value="Unassembled WGS sequence"/>
</dbReference>
<dbReference type="Gene3D" id="1.25.40.10">
    <property type="entry name" value="Tetratricopeptide repeat domain"/>
    <property type="match status" value="1"/>
</dbReference>
<keyword evidence="1" id="KW-0732">Signal</keyword>
<feature type="compositionally biased region" description="Basic and acidic residues" evidence="2">
    <location>
        <begin position="253"/>
        <end position="267"/>
    </location>
</feature>
<gene>
    <name evidence="4" type="ORF">JIG36_02745</name>
</gene>
<dbReference type="NCBIfam" id="TIGR02276">
    <property type="entry name" value="beta_rpt_yvtn"/>
    <property type="match status" value="2"/>
</dbReference>
<evidence type="ECO:0000256" key="2">
    <source>
        <dbReference type="SAM" id="MobiDB-lite"/>
    </source>
</evidence>
<dbReference type="SUPFAM" id="SSF50969">
    <property type="entry name" value="YVTN repeat-like/Quinoprotein amine dehydrogenase"/>
    <property type="match status" value="1"/>
</dbReference>
<name>A0ABS2A3S9_9ACTN</name>
<feature type="region of interest" description="Disordered" evidence="2">
    <location>
        <begin position="253"/>
        <end position="285"/>
    </location>
</feature>
<sequence>MGGNCGMALIKAADNDPWAKKLAEKRNHVPRDVMAPNLYAGSSVLALTAVARASRRGRLIKKAQRLREVFVEGSPTEAVKAAKTFTEKFPDLPEGYAVLAEALLRDRQIEKAVAAADQAESLGLREVPARKLRAVIYEAAGRLRKAITEVDALAEIEDAAIHRKALLARARLKAFTGNRTEALDEATEAIFMENGVDADRIRAYIYHQENELKAAFDDLTCALQFHTDRQADASQRVDIFRYRALISDLRGDHDQATKDRAEARAIAERISPPRPPKPSPPPKRRVRNSIIAPVVVVLALGLGSVVGLRDEIFAPDSVRVGDHPSDVAVSRDGRFVYVANTASGTVSVVNPATRRVTATVPVGGQPLHLRLSPDGRRLYVTRFIEPGLAVVDTSSRKVIRTMLTGRAGELAISRDGRHAYVIEYVTSDLDSSRIAVIDTRLNTVVARITVAAPNGVAVSPDGRRLYVTQLWNETVSVIDTARNKVMRSIHVGSGPTGMAVSKDALYVGGRAEISFVDRARDRVVASISGRRRLTRLIVSGDGRRLYAAGDDSVKIAIADTTSRRVIRNLRAGRSAEGMALSPDGTTLYVADPAKDTVSIIDTGAERAG</sequence>
<organism evidence="4 5">
    <name type="scientific">Paractinoplanes ovalisporus</name>
    <dbReference type="NCBI Taxonomy" id="2810368"/>
    <lineage>
        <taxon>Bacteria</taxon>
        <taxon>Bacillati</taxon>
        <taxon>Actinomycetota</taxon>
        <taxon>Actinomycetes</taxon>
        <taxon>Micromonosporales</taxon>
        <taxon>Micromonosporaceae</taxon>
        <taxon>Paractinoplanes</taxon>
    </lineage>
</organism>
<evidence type="ECO:0000259" key="3">
    <source>
        <dbReference type="Pfam" id="PF21783"/>
    </source>
</evidence>
<dbReference type="Gene3D" id="2.130.10.10">
    <property type="entry name" value="YVTN repeat-like/Quinoprotein amine dehydrogenase"/>
    <property type="match status" value="2"/>
</dbReference>
<feature type="domain" description="YNCE-like beta-propeller" evidence="3">
    <location>
        <begin position="415"/>
        <end position="499"/>
    </location>
</feature>
<dbReference type="InterPro" id="IPR048433">
    <property type="entry name" value="YNCE-like_beta-prop"/>
</dbReference>
<evidence type="ECO:0000313" key="4">
    <source>
        <dbReference type="EMBL" id="MBM2614477.1"/>
    </source>
</evidence>